<dbReference type="EMBL" id="BGZK01001714">
    <property type="protein sequence ID" value="GBP85061.1"/>
    <property type="molecule type" value="Genomic_DNA"/>
</dbReference>
<evidence type="ECO:0000313" key="1">
    <source>
        <dbReference type="EMBL" id="GBP85061.1"/>
    </source>
</evidence>
<dbReference type="STRING" id="151549.A0A4C1Z8C5"/>
<comment type="caution">
    <text evidence="1">The sequence shown here is derived from an EMBL/GenBank/DDBJ whole genome shotgun (WGS) entry which is preliminary data.</text>
</comment>
<dbReference type="PANTHER" id="PTHR45913">
    <property type="entry name" value="EPM2A-INTERACTING PROTEIN 1"/>
    <property type="match status" value="1"/>
</dbReference>
<dbReference type="PANTHER" id="PTHR45913:SF5">
    <property type="entry name" value="GENERAL TRANSCRIPTION FACTOR II-I REPEAT DOMAIN-CONTAINING PROTEIN 2A-LIKE PROTEIN"/>
    <property type="match status" value="1"/>
</dbReference>
<organism evidence="1 2">
    <name type="scientific">Eumeta variegata</name>
    <name type="common">Bagworm moth</name>
    <name type="synonym">Eumeta japonica</name>
    <dbReference type="NCBI Taxonomy" id="151549"/>
    <lineage>
        <taxon>Eukaryota</taxon>
        <taxon>Metazoa</taxon>
        <taxon>Ecdysozoa</taxon>
        <taxon>Arthropoda</taxon>
        <taxon>Hexapoda</taxon>
        <taxon>Insecta</taxon>
        <taxon>Pterygota</taxon>
        <taxon>Neoptera</taxon>
        <taxon>Endopterygota</taxon>
        <taxon>Lepidoptera</taxon>
        <taxon>Glossata</taxon>
        <taxon>Ditrysia</taxon>
        <taxon>Tineoidea</taxon>
        <taxon>Psychidae</taxon>
        <taxon>Oiketicinae</taxon>
        <taxon>Eumeta</taxon>
    </lineage>
</organism>
<reference evidence="1 2" key="1">
    <citation type="journal article" date="2019" name="Commun. Biol.">
        <title>The bagworm genome reveals a unique fibroin gene that provides high tensile strength.</title>
        <authorList>
            <person name="Kono N."/>
            <person name="Nakamura H."/>
            <person name="Ohtoshi R."/>
            <person name="Tomita M."/>
            <person name="Numata K."/>
            <person name="Arakawa K."/>
        </authorList>
    </citation>
    <scope>NUCLEOTIDE SEQUENCE [LARGE SCALE GENOMIC DNA]</scope>
</reference>
<keyword evidence="2" id="KW-1185">Reference proteome</keyword>
<dbReference type="AlphaFoldDB" id="A0A4C1Z8C5"/>
<evidence type="ECO:0000313" key="2">
    <source>
        <dbReference type="Proteomes" id="UP000299102"/>
    </source>
</evidence>
<proteinExistence type="predicted"/>
<sequence>MANDIKTTLTDRMAGFQSFSMALDESTDLSDTAQPVIFIRGVDKEFTVTEELLALQPLRGTIQERTFLLKFKRHLLYRANGKADLIPNLVSTGRGRSAAESRLALAALVLHSPVLAAVLAREALPFRSYLSKTFTAEALTPIITTPSKSYPIKWISPNLTKFLSQFSRDQPSEVTTGSCRRRVPTDLQTELSPRRSAPWISFTVAAENEFLATCGQNDGQGLQTTSLSQPSFMCGGRSTTATDASIPLQFIDGASACTYELHTF</sequence>
<name>A0A4C1Z8C5_EUMVA</name>
<gene>
    <name evidence="1" type="primary">GTF2IRD2B</name>
    <name evidence="1" type="ORF">EVAR_48398_1</name>
</gene>
<dbReference type="OrthoDB" id="6611647at2759"/>
<protein>
    <submittedName>
        <fullName evidence="1">General transcription factor II-I repeat domain-containing protein 2B</fullName>
    </submittedName>
</protein>
<dbReference type="Proteomes" id="UP000299102">
    <property type="component" value="Unassembled WGS sequence"/>
</dbReference>
<accession>A0A4C1Z8C5</accession>